<dbReference type="GO" id="GO:0016740">
    <property type="term" value="F:transferase activity"/>
    <property type="evidence" value="ECO:0007669"/>
    <property type="project" value="UniProtKB-KW"/>
</dbReference>
<dbReference type="EMBL" id="GITU01006951">
    <property type="protein sequence ID" value="MBC1175654.1"/>
    <property type="molecule type" value="Transcribed_RNA"/>
</dbReference>
<reference evidence="2" key="1">
    <citation type="journal article" date="2020" name="BMC">
        <title>Leishmania infection induces a limited differential gene expression in the sand fly midgut.</title>
        <authorList>
            <person name="Coutinho-Abreu I.V."/>
            <person name="Serafim T.D."/>
            <person name="Meneses C."/>
            <person name="Kamhawi S."/>
            <person name="Oliveira F."/>
            <person name="Valenzuela J.G."/>
        </authorList>
    </citation>
    <scope>NUCLEOTIDE SEQUENCE</scope>
    <source>
        <strain evidence="2">Jacobina</strain>
        <tissue evidence="2">Midgut</tissue>
    </source>
</reference>
<dbReference type="PANTHER" id="PTHR47412">
    <property type="entry name" value="FI01434P-RELATED"/>
    <property type="match status" value="1"/>
</dbReference>
<name>A0A7G3AU71_LUTLO</name>
<organism evidence="2">
    <name type="scientific">Lutzomyia longipalpis</name>
    <name type="common">Sand fly</name>
    <dbReference type="NCBI Taxonomy" id="7200"/>
    <lineage>
        <taxon>Eukaryota</taxon>
        <taxon>Metazoa</taxon>
        <taxon>Ecdysozoa</taxon>
        <taxon>Arthropoda</taxon>
        <taxon>Hexapoda</taxon>
        <taxon>Insecta</taxon>
        <taxon>Pterygota</taxon>
        <taxon>Neoptera</taxon>
        <taxon>Endopterygota</taxon>
        <taxon>Diptera</taxon>
        <taxon>Nematocera</taxon>
        <taxon>Psychodoidea</taxon>
        <taxon>Psychodidae</taxon>
        <taxon>Lutzomyia</taxon>
        <taxon>Lutzomyia</taxon>
    </lineage>
</organism>
<keyword evidence="2" id="KW-0808">Transferase</keyword>
<dbReference type="AlphaFoldDB" id="A0A7G3AU71"/>
<dbReference type="VEuPathDB" id="VectorBase:LLONM1_010843"/>
<accession>A0A7G3AU71</accession>
<keyword evidence="1" id="KW-0812">Transmembrane</keyword>
<evidence type="ECO:0000313" key="2">
    <source>
        <dbReference type="EMBL" id="MBC1175654.1"/>
    </source>
</evidence>
<protein>
    <submittedName>
        <fullName evidence="2">Putative glycosyltransferase</fullName>
    </submittedName>
</protein>
<dbReference type="Pfam" id="PF13896">
    <property type="entry name" value="Glyco_transf_49"/>
    <property type="match status" value="1"/>
</dbReference>
<feature type="transmembrane region" description="Helical" evidence="1">
    <location>
        <begin position="6"/>
        <end position="23"/>
    </location>
</feature>
<evidence type="ECO:0000256" key="1">
    <source>
        <dbReference type="SAM" id="Phobius"/>
    </source>
</evidence>
<keyword evidence="1" id="KW-1133">Transmembrane helix</keyword>
<proteinExistence type="predicted"/>
<sequence>MRGFNVRIWVLVVIMLLIGFYVLTTHSKGETLVEYVPNVPQQITKNASQVNETHQNATELNANVLAKLKELLNCDNKQYPSRTYQRGNYWVLENYVRASHGNINCYESVTYTTHGDFTFLDNAIPLVKRWRAPVGMSLFAPGTDFKSTVDSIRYLRDCTGEDGELIKQFMTFHIFFHEDHIPVSILRADEVLKESFKCPEIPPYASVKEENMFKNLKYLTYPINVGRNVARDAAITHFVFPSDIELYPSLNCVPMFLEMIARNEGPLLNKKPRVFPLPVFEVKETARVPDNKMELLQMLRTEDAILFHKNICSNCHSVPERSKWEKTPQKERMEISVVGKREGSFQHWEPIFIGTNREPYYEERLTWEGKRDKMTQGYQLCVKDYEFHVLSDAFLVHRPGIKLMAAARRPEHEQTTNSLIDKKISRELRILFGYKKGCVI</sequence>
<dbReference type="PANTHER" id="PTHR47412:SF1">
    <property type="entry name" value="FI01434P-RELATED"/>
    <property type="match status" value="1"/>
</dbReference>
<keyword evidence="1" id="KW-0472">Membrane</keyword>